<gene>
    <name evidence="10" type="primary">MRPL38</name>
</gene>
<evidence type="ECO:0000256" key="7">
    <source>
        <dbReference type="ARBA" id="ARBA00038016"/>
    </source>
</evidence>
<evidence type="ECO:0000256" key="6">
    <source>
        <dbReference type="ARBA" id="ARBA00023274"/>
    </source>
</evidence>
<dbReference type="InterPro" id="IPR008914">
    <property type="entry name" value="PEBP"/>
</dbReference>
<organism evidence="10 11">
    <name type="scientific">Latimeria chalumnae</name>
    <name type="common">Coelacanth</name>
    <dbReference type="NCBI Taxonomy" id="7897"/>
    <lineage>
        <taxon>Eukaryota</taxon>
        <taxon>Metazoa</taxon>
        <taxon>Chordata</taxon>
        <taxon>Craniata</taxon>
        <taxon>Vertebrata</taxon>
        <taxon>Euteleostomi</taxon>
        <taxon>Coelacanthiformes</taxon>
        <taxon>Coelacanthidae</taxon>
        <taxon>Latimeria</taxon>
    </lineage>
</organism>
<proteinExistence type="inferred from homology"/>
<keyword evidence="4" id="KW-0175">Coiled coil</keyword>
<dbReference type="EMBL" id="AFYH01230674">
    <property type="status" value="NOT_ANNOTATED_CDS"/>
    <property type="molecule type" value="Genomic_DNA"/>
</dbReference>
<dbReference type="OMA" id="PQKKFPH"/>
<dbReference type="eggNOG" id="KOG3346">
    <property type="taxonomic scope" value="Eukaryota"/>
</dbReference>
<keyword evidence="2" id="KW-0809">Transit peptide</keyword>
<dbReference type="Gene3D" id="3.90.280.10">
    <property type="entry name" value="PEBP-like"/>
    <property type="match status" value="1"/>
</dbReference>
<evidence type="ECO:0000256" key="3">
    <source>
        <dbReference type="ARBA" id="ARBA00022980"/>
    </source>
</evidence>
<reference evidence="11" key="1">
    <citation type="submission" date="2011-08" db="EMBL/GenBank/DDBJ databases">
        <title>The draft genome of Latimeria chalumnae.</title>
        <authorList>
            <person name="Di Palma F."/>
            <person name="Alfoldi J."/>
            <person name="Johnson J."/>
            <person name="Berlin A."/>
            <person name="Gnerre S."/>
            <person name="Jaffe D."/>
            <person name="MacCallum I."/>
            <person name="Young S."/>
            <person name="Walker B.J."/>
            <person name="Lander E."/>
            <person name="Lindblad-Toh K."/>
        </authorList>
    </citation>
    <scope>NUCLEOTIDE SEQUENCE [LARGE SCALE GENOMIC DNA]</scope>
    <source>
        <strain evidence="11">Wild caught</strain>
    </source>
</reference>
<sequence length="406" mass="47374">MMSTGSQSGLNSVSGALKMAASWVRVSAVKCGLFIGVSALKTRSFGVAAALCKQAAPLGPMPNEHIDVKQLDSLEKYRSYTRYLKVAEEESKKPHWWKTYKHYLSEKQDDEVKIDIGLPVLRQSRKKEMRERRQIMKENHKTQELERASRNRTLLIPLDEVKAEWEKNNGQYHMQNIAEHYGIFRDLFNGATFVPRVMLRVEYSHDDENVMPVHLGNVVVPTEARAPPQVSFEAEEGSLWTLLLTNLDGHLRDNDSEYIHWLVGNITGPVVESGEEVCHYFPLFPAKGTGYHRFVFILFKQDQHIDFKDEYRPSPCHSLKMRTFKTFDFYKKHQDFMTPAGLCFFQSKWDDSVTYVYHQLLNMKEPIFTYDRLPVYHPPQKKYPHGQPLRYLDRYRDSHEPTYGIY</sequence>
<evidence type="ECO:0000313" key="11">
    <source>
        <dbReference type="Proteomes" id="UP000008672"/>
    </source>
</evidence>
<evidence type="ECO:0000256" key="9">
    <source>
        <dbReference type="ARBA" id="ARBA00041206"/>
    </source>
</evidence>
<dbReference type="SUPFAM" id="SSF49777">
    <property type="entry name" value="PEBP-like"/>
    <property type="match status" value="1"/>
</dbReference>
<dbReference type="InterPro" id="IPR036610">
    <property type="entry name" value="PEBP-like_sf"/>
</dbReference>
<dbReference type="Proteomes" id="UP000008672">
    <property type="component" value="Unassembled WGS sequence"/>
</dbReference>
<keyword evidence="11" id="KW-1185">Reference proteome</keyword>
<dbReference type="Ensembl" id="ENSLACT00000001119.1">
    <property type="protein sequence ID" value="ENSLACP00000001109.1"/>
    <property type="gene ID" value="ENSLACG00000000991.1"/>
</dbReference>
<dbReference type="GO" id="GO:0005762">
    <property type="term" value="C:mitochondrial large ribosomal subunit"/>
    <property type="evidence" value="ECO:0007669"/>
    <property type="project" value="TreeGrafter"/>
</dbReference>
<dbReference type="InParanoid" id="H2ZUN8"/>
<keyword evidence="3" id="KW-0689">Ribosomal protein</keyword>
<dbReference type="OrthoDB" id="2153661at2759"/>
<dbReference type="HOGENOM" id="CLU_043994_0_0_1"/>
<dbReference type="PANTHER" id="PTHR11362:SF133">
    <property type="entry name" value="LARGE RIBOSOMAL SUBUNIT PROTEIN ML38"/>
    <property type="match status" value="1"/>
</dbReference>
<dbReference type="CTD" id="64978"/>
<dbReference type="FunCoup" id="H2ZUN8">
    <property type="interactions" value="1493"/>
</dbReference>
<dbReference type="AlphaFoldDB" id="H2ZUN8"/>
<name>H2ZUN8_LATCH</name>
<dbReference type="PANTHER" id="PTHR11362">
    <property type="entry name" value="PHOSPHATIDYLETHANOLAMINE-BINDING PROTEIN"/>
    <property type="match status" value="1"/>
</dbReference>
<reference evidence="10" key="2">
    <citation type="submission" date="2025-08" db="UniProtKB">
        <authorList>
            <consortium name="Ensembl"/>
        </authorList>
    </citation>
    <scope>IDENTIFICATION</scope>
</reference>
<protein>
    <recommendedName>
        <fullName evidence="8">Large ribosomal subunit protein mL38</fullName>
    </recommendedName>
    <alternativeName>
        <fullName evidence="9">39S ribosomal protein L38, mitochondrial</fullName>
    </alternativeName>
</protein>
<dbReference type="CDD" id="cd00866">
    <property type="entry name" value="PEBP_euk"/>
    <property type="match status" value="1"/>
</dbReference>
<dbReference type="GeneTree" id="ENSGT00900000141125"/>
<keyword evidence="6" id="KW-0687">Ribonucleoprotein</keyword>
<evidence type="ECO:0000256" key="1">
    <source>
        <dbReference type="ARBA" id="ARBA00004173"/>
    </source>
</evidence>
<dbReference type="GeneID" id="102352001"/>
<evidence type="ECO:0000256" key="4">
    <source>
        <dbReference type="ARBA" id="ARBA00023054"/>
    </source>
</evidence>
<evidence type="ECO:0000256" key="8">
    <source>
        <dbReference type="ARBA" id="ARBA00039444"/>
    </source>
</evidence>
<evidence type="ECO:0000256" key="5">
    <source>
        <dbReference type="ARBA" id="ARBA00023128"/>
    </source>
</evidence>
<dbReference type="FunFam" id="3.90.280.10:FF:000002">
    <property type="entry name" value="39S ribosomal protein L38, mitochondrial"/>
    <property type="match status" value="1"/>
</dbReference>
<dbReference type="KEGG" id="lcm:102352001"/>
<comment type="subcellular location">
    <subcellularLocation>
        <location evidence="1">Mitochondrion</location>
    </subcellularLocation>
</comment>
<dbReference type="STRING" id="7897.ENSLACP00000001109"/>
<comment type="similarity">
    <text evidence="7">Belongs to the phosphatidylethanolamine-binding protein family. Mitochondrion-specific ribosomal protein mL38 subfamily.</text>
</comment>
<reference evidence="10" key="3">
    <citation type="submission" date="2025-09" db="UniProtKB">
        <authorList>
            <consortium name="Ensembl"/>
        </authorList>
    </citation>
    <scope>IDENTIFICATION</scope>
</reference>
<dbReference type="Bgee" id="ENSLACG00000000991">
    <property type="expression patterns" value="Expressed in muscle tissue and 6 other cell types or tissues"/>
</dbReference>
<keyword evidence="5" id="KW-0496">Mitochondrion</keyword>
<evidence type="ECO:0000256" key="2">
    <source>
        <dbReference type="ARBA" id="ARBA00022946"/>
    </source>
</evidence>
<evidence type="ECO:0000313" key="10">
    <source>
        <dbReference type="Ensembl" id="ENSLACP00000001109.1"/>
    </source>
</evidence>
<dbReference type="GO" id="GO:0005743">
    <property type="term" value="C:mitochondrial inner membrane"/>
    <property type="evidence" value="ECO:0007669"/>
    <property type="project" value="UniProtKB-ARBA"/>
</dbReference>
<dbReference type="Pfam" id="PF01161">
    <property type="entry name" value="PBP"/>
    <property type="match status" value="1"/>
</dbReference>
<accession>H2ZUN8</accession>
<dbReference type="InterPro" id="IPR035810">
    <property type="entry name" value="PEBP_euk"/>
</dbReference>